<protein>
    <submittedName>
        <fullName evidence="8">Arginine decarboxylase</fullName>
        <ecNumber evidence="8">4.1.1.19</ecNumber>
    </submittedName>
</protein>
<dbReference type="InterPro" id="IPR008286">
    <property type="entry name" value="Prn/Lys/Arg_de-COase_C"/>
</dbReference>
<evidence type="ECO:0000256" key="1">
    <source>
        <dbReference type="ARBA" id="ARBA00001933"/>
    </source>
</evidence>
<dbReference type="InterPro" id="IPR036633">
    <property type="entry name" value="Prn/Lys/Arg_de-COase_C_sf"/>
</dbReference>
<evidence type="ECO:0000256" key="5">
    <source>
        <dbReference type="ARBA" id="ARBA00023239"/>
    </source>
</evidence>
<accession>A0A1S8TLV4</accession>
<dbReference type="Pfam" id="PF01276">
    <property type="entry name" value="OKR_DC_1"/>
    <property type="match status" value="1"/>
</dbReference>
<keyword evidence="3" id="KW-0210">Decarboxylase</keyword>
<evidence type="ECO:0000259" key="7">
    <source>
        <dbReference type="Pfam" id="PF03711"/>
    </source>
</evidence>
<evidence type="ECO:0000256" key="4">
    <source>
        <dbReference type="ARBA" id="ARBA00022898"/>
    </source>
</evidence>
<keyword evidence="4" id="KW-0663">Pyridoxal phosphate</keyword>
<dbReference type="EMBL" id="LZZM01000119">
    <property type="protein sequence ID" value="OOM78753.1"/>
    <property type="molecule type" value="Genomic_DNA"/>
</dbReference>
<keyword evidence="5 8" id="KW-0456">Lyase</keyword>
<gene>
    <name evidence="8" type="primary">speA_1</name>
    <name evidence="8" type="ORF">CLPUN_18010</name>
</gene>
<name>A0A1S8TLV4_9CLOT</name>
<dbReference type="Gene3D" id="3.90.105.10">
    <property type="entry name" value="Molybdopterin biosynthesis moea protein, domain 2"/>
    <property type="match status" value="1"/>
</dbReference>
<reference evidence="8 9" key="1">
    <citation type="submission" date="2016-05" db="EMBL/GenBank/DDBJ databases">
        <title>Microbial solvent formation.</title>
        <authorList>
            <person name="Poehlein A."/>
            <person name="Montoya Solano J.D."/>
            <person name="Flitsch S."/>
            <person name="Krabben P."/>
            <person name="Duerre P."/>
            <person name="Daniel R."/>
        </authorList>
    </citation>
    <scope>NUCLEOTIDE SEQUENCE [LARGE SCALE GENOMIC DNA]</scope>
    <source>
        <strain evidence="8 9">DSM 2619</strain>
    </source>
</reference>
<comment type="similarity">
    <text evidence="2">Belongs to the Orn/Lys/Arg decarboxylase class-I family.</text>
</comment>
<dbReference type="RefSeq" id="WP_077846967.1">
    <property type="nucleotide sequence ID" value="NZ_LZZM01000119.1"/>
</dbReference>
<dbReference type="InterPro" id="IPR015421">
    <property type="entry name" value="PyrdxlP-dep_Trfase_major"/>
</dbReference>
<comment type="caution">
    <text evidence="8">The sequence shown here is derived from an EMBL/GenBank/DDBJ whole genome shotgun (WGS) entry which is preliminary data.</text>
</comment>
<dbReference type="PANTHER" id="PTHR43277">
    <property type="entry name" value="ARGININE DECARBOXYLASE"/>
    <property type="match status" value="1"/>
</dbReference>
<dbReference type="GO" id="GO:0008792">
    <property type="term" value="F:arginine decarboxylase activity"/>
    <property type="evidence" value="ECO:0007669"/>
    <property type="project" value="UniProtKB-EC"/>
</dbReference>
<dbReference type="Proteomes" id="UP000190890">
    <property type="component" value="Unassembled WGS sequence"/>
</dbReference>
<evidence type="ECO:0000256" key="2">
    <source>
        <dbReference type="ARBA" id="ARBA00010671"/>
    </source>
</evidence>
<keyword evidence="9" id="KW-1185">Reference proteome</keyword>
<evidence type="ECO:0000313" key="8">
    <source>
        <dbReference type="EMBL" id="OOM78753.1"/>
    </source>
</evidence>
<dbReference type="STRING" id="29367.CLPUN_18010"/>
<dbReference type="SUPFAM" id="SSF55904">
    <property type="entry name" value="Ornithine decarboxylase C-terminal domain"/>
    <property type="match status" value="1"/>
</dbReference>
<evidence type="ECO:0000313" key="9">
    <source>
        <dbReference type="Proteomes" id="UP000190890"/>
    </source>
</evidence>
<dbReference type="AlphaFoldDB" id="A0A1S8TLV4"/>
<dbReference type="OrthoDB" id="9815233at2"/>
<sequence>MKGKIPLLQELIKYHDEKNMLLSMPGNKGGIGFLGDDIGEKFVNRLGFLDITEVDPLDNLHCPEGVIKEAQDLLAKTYKAKKAYFLVNGSSSGNLAAIFSAFDEGDEVLVERNCHKSVYNGLILRKLKVKYIEPIIDNENGVFLPPSKENIYKALRECLNAKGIILTYPNYFGITYNVEETILDFKEKGLKVIIDCAHGAHYGINSRLPKAVSSLGDYVVLSAHKTLPALTQGAYLLVNEENMHLEFYLKAFMTTSPSYLIMASLDYARYYLDNYGEKDYEKLIELAETWKKKINKLKKVHILCKNDLNEKYNINNKGKEKLEYNVDLSRYILILPKGYSGHKFLDYLRTKKIQAEMSFSRGVVLIMSPFNVERDFEIIYEAILKLEMKKICAPIEAKYFSDIPEKKMELFEVLKMNGEWCEIEDSEGCIAKEAIIPYPPGIPLVCPGEIISRNSINIIRDYVINKKSILGIEKNRVHIVEKA</sequence>
<organism evidence="8 9">
    <name type="scientific">Clostridium puniceum</name>
    <dbReference type="NCBI Taxonomy" id="29367"/>
    <lineage>
        <taxon>Bacteria</taxon>
        <taxon>Bacillati</taxon>
        <taxon>Bacillota</taxon>
        <taxon>Clostridia</taxon>
        <taxon>Eubacteriales</taxon>
        <taxon>Clostridiaceae</taxon>
        <taxon>Clostridium</taxon>
    </lineage>
</organism>
<comment type="cofactor">
    <cofactor evidence="1">
        <name>pyridoxal 5'-phosphate</name>
        <dbReference type="ChEBI" id="CHEBI:597326"/>
    </cofactor>
</comment>
<dbReference type="EC" id="4.1.1.19" evidence="8"/>
<dbReference type="InterPro" id="IPR052357">
    <property type="entry name" value="Orn_Lys_Arg_decarboxylase-I"/>
</dbReference>
<dbReference type="Pfam" id="PF03711">
    <property type="entry name" value="OKR_DC_1_C"/>
    <property type="match status" value="1"/>
</dbReference>
<evidence type="ECO:0000256" key="3">
    <source>
        <dbReference type="ARBA" id="ARBA00022793"/>
    </source>
</evidence>
<feature type="domain" description="Orn/Lys/Arg decarboxylases family 1 pyridoxal-P attachment site" evidence="6">
    <location>
        <begin position="6"/>
        <end position="305"/>
    </location>
</feature>
<evidence type="ECO:0000259" key="6">
    <source>
        <dbReference type="Pfam" id="PF01276"/>
    </source>
</evidence>
<dbReference type="InterPro" id="IPR000310">
    <property type="entry name" value="Orn/Lys/Arg_deCO2ase_major_dom"/>
</dbReference>
<proteinExistence type="inferred from homology"/>
<dbReference type="InterPro" id="IPR015424">
    <property type="entry name" value="PyrdxlP-dep_Trfase"/>
</dbReference>
<dbReference type="Gene3D" id="3.40.640.10">
    <property type="entry name" value="Type I PLP-dependent aspartate aminotransferase-like (Major domain)"/>
    <property type="match status" value="1"/>
</dbReference>
<feature type="domain" description="Orn/Lys/Arg decarboxylase C-terminal" evidence="7">
    <location>
        <begin position="397"/>
        <end position="459"/>
    </location>
</feature>
<dbReference type="SUPFAM" id="SSF53383">
    <property type="entry name" value="PLP-dependent transferases"/>
    <property type="match status" value="1"/>
</dbReference>
<dbReference type="PANTHER" id="PTHR43277:SF4">
    <property type="entry name" value="ARGININE DECARBOXYLASE"/>
    <property type="match status" value="1"/>
</dbReference>